<dbReference type="Gene3D" id="2.70.70.10">
    <property type="entry name" value="Glucose Permease (Domain IIA)"/>
    <property type="match status" value="1"/>
</dbReference>
<dbReference type="PANTHER" id="PTHR21666">
    <property type="entry name" value="PEPTIDASE-RELATED"/>
    <property type="match status" value="1"/>
</dbReference>
<dbReference type="InterPro" id="IPR016047">
    <property type="entry name" value="M23ase_b-sheet_dom"/>
</dbReference>
<evidence type="ECO:0000259" key="4">
    <source>
        <dbReference type="Pfam" id="PF01551"/>
    </source>
</evidence>
<dbReference type="EMBL" id="JBGUAW010000007">
    <property type="protein sequence ID" value="MFA9461407.1"/>
    <property type="molecule type" value="Genomic_DNA"/>
</dbReference>
<proteinExistence type="predicted"/>
<feature type="domain" description="M23ase beta-sheet core" evidence="4">
    <location>
        <begin position="228"/>
        <end position="322"/>
    </location>
</feature>
<keyword evidence="6" id="KW-1185">Reference proteome</keyword>
<dbReference type="InterPro" id="IPR011055">
    <property type="entry name" value="Dup_hybrid_motif"/>
</dbReference>
<dbReference type="Proteomes" id="UP001575181">
    <property type="component" value="Unassembled WGS sequence"/>
</dbReference>
<dbReference type="SUPFAM" id="SSF51261">
    <property type="entry name" value="Duplicated hybrid motif"/>
    <property type="match status" value="1"/>
</dbReference>
<sequence>MARNCKESYCLVLTRGSTGRPFHVSFSRTTLYSGIVTFLGFVAVFAYLASQFLLSPPDVASLKNKYEQRLSRIKSERQSLQADIRRFRETREGMEAALHTLGRQVGTMQARVTRLDSLGERVVKVAGLDDGEFSFARGPAVGGPEDSRNGGSGGVKLEGQNLTELARQVEQLSERIANRQGQLELLQGMIDRRNVRQKMRPDGWPTEGGWLSSHFGRRIDPFSGNPAFHDGVDIANREGSDVNAIAPGVVTWAGDRYGYGKLVEIDHGNGYRTRYGHNEAVTVHVGERVAKGDAIAEVGNTGRSTGPHIHLEVLHNGKAIDPRKFLDR</sequence>
<dbReference type="CDD" id="cd12797">
    <property type="entry name" value="M23_peptidase"/>
    <property type="match status" value="1"/>
</dbReference>
<gene>
    <name evidence="5" type="ORF">ACERLL_11275</name>
</gene>
<feature type="region of interest" description="Disordered" evidence="2">
    <location>
        <begin position="136"/>
        <end position="157"/>
    </location>
</feature>
<organism evidence="5 6">
    <name type="scientific">Thiohalorhabdus methylotrophus</name>
    <dbReference type="NCBI Taxonomy" id="3242694"/>
    <lineage>
        <taxon>Bacteria</taxon>
        <taxon>Pseudomonadati</taxon>
        <taxon>Pseudomonadota</taxon>
        <taxon>Gammaproteobacteria</taxon>
        <taxon>Thiohalorhabdales</taxon>
        <taxon>Thiohalorhabdaceae</taxon>
        <taxon>Thiohalorhabdus</taxon>
    </lineage>
</organism>
<feature type="coiled-coil region" evidence="1">
    <location>
        <begin position="63"/>
        <end position="97"/>
    </location>
</feature>
<keyword evidence="3" id="KW-0812">Transmembrane</keyword>
<keyword evidence="1" id="KW-0175">Coiled coil</keyword>
<dbReference type="PANTHER" id="PTHR21666:SF291">
    <property type="entry name" value="STAGE II SPORULATION PROTEIN Q"/>
    <property type="match status" value="1"/>
</dbReference>
<evidence type="ECO:0000313" key="6">
    <source>
        <dbReference type="Proteomes" id="UP001575181"/>
    </source>
</evidence>
<name>A0ABV4TWR1_9GAMM</name>
<reference evidence="5 6" key="1">
    <citation type="submission" date="2024-08" db="EMBL/GenBank/DDBJ databases">
        <title>Whole-genome sequencing of halo(alkali)philic microorganisms from hypersaline lakes.</title>
        <authorList>
            <person name="Sorokin D.Y."/>
            <person name="Merkel A.Y."/>
            <person name="Messina E."/>
            <person name="Yakimov M."/>
        </authorList>
    </citation>
    <scope>NUCLEOTIDE SEQUENCE [LARGE SCALE GENOMIC DNA]</scope>
    <source>
        <strain evidence="5 6">Cl-TMA</strain>
    </source>
</reference>
<dbReference type="RefSeq" id="WP_373656195.1">
    <property type="nucleotide sequence ID" value="NZ_JBGUAW010000007.1"/>
</dbReference>
<accession>A0ABV4TWR1</accession>
<evidence type="ECO:0000256" key="2">
    <source>
        <dbReference type="SAM" id="MobiDB-lite"/>
    </source>
</evidence>
<keyword evidence="3" id="KW-1133">Transmembrane helix</keyword>
<evidence type="ECO:0000256" key="3">
    <source>
        <dbReference type="SAM" id="Phobius"/>
    </source>
</evidence>
<protein>
    <submittedName>
        <fullName evidence="5">Peptidoglycan DD-metalloendopeptidase family protein</fullName>
    </submittedName>
</protein>
<keyword evidence="3" id="KW-0472">Membrane</keyword>
<feature type="transmembrane region" description="Helical" evidence="3">
    <location>
        <begin position="31"/>
        <end position="54"/>
    </location>
</feature>
<evidence type="ECO:0000256" key="1">
    <source>
        <dbReference type="SAM" id="Coils"/>
    </source>
</evidence>
<dbReference type="Pfam" id="PF01551">
    <property type="entry name" value="Peptidase_M23"/>
    <property type="match status" value="1"/>
</dbReference>
<evidence type="ECO:0000313" key="5">
    <source>
        <dbReference type="EMBL" id="MFA9461407.1"/>
    </source>
</evidence>
<comment type="caution">
    <text evidence="5">The sequence shown here is derived from an EMBL/GenBank/DDBJ whole genome shotgun (WGS) entry which is preliminary data.</text>
</comment>
<dbReference type="InterPro" id="IPR050570">
    <property type="entry name" value="Cell_wall_metabolism_enzyme"/>
</dbReference>